<reference evidence="1" key="1">
    <citation type="submission" date="2021-02" db="EMBL/GenBank/DDBJ databases">
        <authorList>
            <person name="Cremers G."/>
            <person name="Picone N."/>
        </authorList>
    </citation>
    <scope>NUCLEOTIDE SEQUENCE</scope>
    <source>
        <strain evidence="1">PQ17</strain>
    </source>
</reference>
<name>A0A8J2BPV3_9BACT</name>
<protein>
    <submittedName>
        <fullName evidence="1">Uncharacterized protein</fullName>
    </submittedName>
</protein>
<evidence type="ECO:0000313" key="2">
    <source>
        <dbReference type="Proteomes" id="UP000663859"/>
    </source>
</evidence>
<accession>A0A8J2BPV3</accession>
<organism evidence="1 2">
    <name type="scientific">Candidatus Methylacidithermus pantelleriae</name>
    <dbReference type="NCBI Taxonomy" id="2744239"/>
    <lineage>
        <taxon>Bacteria</taxon>
        <taxon>Pseudomonadati</taxon>
        <taxon>Verrucomicrobiota</taxon>
        <taxon>Methylacidiphilae</taxon>
        <taxon>Methylacidiphilales</taxon>
        <taxon>Methylacidiphilaceae</taxon>
        <taxon>Candidatus Methylacidithermus</taxon>
    </lineage>
</organism>
<keyword evidence="2" id="KW-1185">Reference proteome</keyword>
<dbReference type="AlphaFoldDB" id="A0A8J2BPV3"/>
<proteinExistence type="predicted"/>
<sequence>MGRETTGEDAAATGALRPGSHFFGLEIRWVRIFLDVGIDNTVGVDLARAGGRLGKRANEVRRYVVAPPMGDWGE</sequence>
<evidence type="ECO:0000313" key="1">
    <source>
        <dbReference type="EMBL" id="CAF0697518.1"/>
    </source>
</evidence>
<dbReference type="EMBL" id="CAJNOB010000015">
    <property type="protein sequence ID" value="CAF0697518.1"/>
    <property type="molecule type" value="Genomic_DNA"/>
</dbReference>
<dbReference type="Proteomes" id="UP000663859">
    <property type="component" value="Unassembled WGS sequence"/>
</dbReference>
<gene>
    <name evidence="1" type="ORF">MPNT_220027</name>
</gene>
<comment type="caution">
    <text evidence="1">The sequence shown here is derived from an EMBL/GenBank/DDBJ whole genome shotgun (WGS) entry which is preliminary data.</text>
</comment>